<feature type="compositionally biased region" description="Low complexity" evidence="1">
    <location>
        <begin position="1"/>
        <end position="13"/>
    </location>
</feature>
<accession>D2VIQ4</accession>
<feature type="region of interest" description="Disordered" evidence="1">
    <location>
        <begin position="1"/>
        <end position="31"/>
    </location>
</feature>
<dbReference type="InterPro" id="IPR019510">
    <property type="entry name" value="AKAP7-like_phosphoesterase"/>
</dbReference>
<sequence length="250" mass="28552">MSYSQSSNNSSNRGRGGGRGGYNNKGGGFSNNTPRPTHFFAVRINSPQTIKDLVEWQQSVLSEHDSHSEDYDLRDYLIEKERMHFTLFVLTLDTQDDLKDCITVFQKCQDELKNIVKNNLEGGKFSFKLSGVHTFEDKAFKKGRVVFTGPEFSHENGRQTFLDVSQYINDKLKENGLTVDKINNEIHCTLAKTSKVKKNNTPKSFPEYVYRHQKDTVFGDNEMITEVLLCRMKGPGSSDGFYHIEETVQI</sequence>
<feature type="compositionally biased region" description="Gly residues" evidence="1">
    <location>
        <begin position="14"/>
        <end position="29"/>
    </location>
</feature>
<dbReference type="SUPFAM" id="SSF55144">
    <property type="entry name" value="LigT-like"/>
    <property type="match status" value="1"/>
</dbReference>
<dbReference type="KEGG" id="ngr:NAEGRDRAFT_68758"/>
<dbReference type="GO" id="GO:0034237">
    <property type="term" value="F:protein kinase A regulatory subunit binding"/>
    <property type="evidence" value="ECO:0007669"/>
    <property type="project" value="TreeGrafter"/>
</dbReference>
<evidence type="ECO:0000256" key="1">
    <source>
        <dbReference type="SAM" id="MobiDB-lite"/>
    </source>
</evidence>
<evidence type="ECO:0000313" key="3">
    <source>
        <dbReference type="EMBL" id="EFC43315.1"/>
    </source>
</evidence>
<dbReference type="InParanoid" id="D2VIQ4"/>
<dbReference type="Pfam" id="PF10469">
    <property type="entry name" value="AKAP7_NLS"/>
    <property type="match status" value="1"/>
</dbReference>
<proteinExistence type="predicted"/>
<dbReference type="STRING" id="5762.D2VIQ4"/>
<dbReference type="VEuPathDB" id="AmoebaDB:NAEGRDRAFT_68758"/>
<organism evidence="4">
    <name type="scientific">Naegleria gruberi</name>
    <name type="common">Amoeba</name>
    <dbReference type="NCBI Taxonomy" id="5762"/>
    <lineage>
        <taxon>Eukaryota</taxon>
        <taxon>Discoba</taxon>
        <taxon>Heterolobosea</taxon>
        <taxon>Tetramitia</taxon>
        <taxon>Eutetramitia</taxon>
        <taxon>Vahlkampfiidae</taxon>
        <taxon>Naegleria</taxon>
    </lineage>
</organism>
<feature type="domain" description="A-kinase anchor protein 7-like phosphoesterase" evidence="2">
    <location>
        <begin position="36"/>
        <end position="250"/>
    </location>
</feature>
<dbReference type="PANTHER" id="PTHR15934">
    <property type="entry name" value="RNA 2',3'-CYCLIC PHOSPHODIESTERASE"/>
    <property type="match status" value="1"/>
</dbReference>
<keyword evidence="4" id="KW-1185">Reference proteome</keyword>
<name>D2VIQ4_NAEGR</name>
<dbReference type="InterPro" id="IPR009097">
    <property type="entry name" value="Cyclic_Pdiesterase"/>
</dbReference>
<dbReference type="RefSeq" id="XP_002676059.1">
    <property type="nucleotide sequence ID" value="XM_002676013.1"/>
</dbReference>
<dbReference type="EMBL" id="GG738874">
    <property type="protein sequence ID" value="EFC43315.1"/>
    <property type="molecule type" value="Genomic_DNA"/>
</dbReference>
<dbReference type="OMA" id="CTLAKTS"/>
<dbReference type="GO" id="GO:0005829">
    <property type="term" value="C:cytosol"/>
    <property type="evidence" value="ECO:0007669"/>
    <property type="project" value="TreeGrafter"/>
</dbReference>
<dbReference type="Gene3D" id="3.90.1140.10">
    <property type="entry name" value="Cyclic phosphodiesterase"/>
    <property type="match status" value="1"/>
</dbReference>
<dbReference type="AlphaFoldDB" id="D2VIQ4"/>
<dbReference type="Proteomes" id="UP000006671">
    <property type="component" value="Unassembled WGS sequence"/>
</dbReference>
<dbReference type="OrthoDB" id="277832at2759"/>
<dbReference type="PANTHER" id="PTHR15934:SF2">
    <property type="entry name" value="A-KINASE ANCHOR PROTEIN 7-LIKE PHOSPHOESTERASE DOMAIN-CONTAINING PROTEIN"/>
    <property type="match status" value="1"/>
</dbReference>
<dbReference type="GO" id="GO:0010738">
    <property type="term" value="P:regulation of protein kinase A signaling"/>
    <property type="evidence" value="ECO:0007669"/>
    <property type="project" value="TreeGrafter"/>
</dbReference>
<reference evidence="3 4" key="1">
    <citation type="journal article" date="2010" name="Cell">
        <title>The genome of Naegleria gruberi illuminates early eukaryotic versatility.</title>
        <authorList>
            <person name="Fritz-Laylin L.K."/>
            <person name="Prochnik S.E."/>
            <person name="Ginger M.L."/>
            <person name="Dacks J.B."/>
            <person name="Carpenter M.L."/>
            <person name="Field M.C."/>
            <person name="Kuo A."/>
            <person name="Paredez A."/>
            <person name="Chapman J."/>
            <person name="Pham J."/>
            <person name="Shu S."/>
            <person name="Neupane R."/>
            <person name="Cipriano M."/>
            <person name="Mancuso J."/>
            <person name="Tu H."/>
            <person name="Salamov A."/>
            <person name="Lindquist E."/>
            <person name="Shapiro H."/>
            <person name="Lucas S."/>
            <person name="Grigoriev I.V."/>
            <person name="Cande W.Z."/>
            <person name="Fulton C."/>
            <person name="Rokhsar D.S."/>
            <person name="Dawson S.C."/>
        </authorList>
    </citation>
    <scope>NUCLEOTIDE SEQUENCE [LARGE SCALE GENOMIC DNA]</scope>
    <source>
        <strain evidence="3 4">NEG-M</strain>
    </source>
</reference>
<gene>
    <name evidence="3" type="ORF">NAEGRDRAFT_68758</name>
</gene>
<dbReference type="GeneID" id="8861990"/>
<protein>
    <submittedName>
        <fullName evidence="3">Predicted protein</fullName>
    </submittedName>
</protein>
<evidence type="ECO:0000313" key="4">
    <source>
        <dbReference type="Proteomes" id="UP000006671"/>
    </source>
</evidence>
<dbReference type="InterPro" id="IPR052641">
    <property type="entry name" value="AKAP7_isoform_gamma"/>
</dbReference>
<evidence type="ECO:0000259" key="2">
    <source>
        <dbReference type="Pfam" id="PF10469"/>
    </source>
</evidence>